<sequence length="225" mass="24330">MENQNSIIKKMMVLNIGFFLCALGMMMMLYAGLGAGPWETFHQGLSVFTGLSFGRVSQVAGLAIILGGVFLGIIPGIGSILNMILIGLYADIIESLGLFSTPSSLVLQLLLLFVGMVVNCMGIYVYLLNGLGAGPRDGIMIGLVKKTNLSVTFIKSSIEVTALLIGILLGGPYGIGTIIAALGMGYILDRIFLMMRFDPKKVHQRTLKEEWESIKGHKEKERIGQ</sequence>
<feature type="transmembrane region" description="Helical" evidence="1">
    <location>
        <begin position="105"/>
        <end position="128"/>
    </location>
</feature>
<reference evidence="2" key="1">
    <citation type="submission" date="2022-07" db="EMBL/GenBank/DDBJ databases">
        <title>Enhanced cultured diversity of the mouse gut microbiota enables custom-made synthetic communities.</title>
        <authorList>
            <person name="Afrizal A."/>
        </authorList>
    </citation>
    <scope>NUCLEOTIDE SEQUENCE</scope>
    <source>
        <strain evidence="2">DSM 28593</strain>
    </source>
</reference>
<comment type="caution">
    <text evidence="2">The sequence shown here is derived from an EMBL/GenBank/DDBJ whole genome shotgun (WGS) entry which is preliminary data.</text>
</comment>
<feature type="transmembrane region" description="Helical" evidence="1">
    <location>
        <begin position="175"/>
        <end position="193"/>
    </location>
</feature>
<dbReference type="PANTHER" id="PTHR40078">
    <property type="entry name" value="INTEGRAL MEMBRANE PROTEIN-RELATED"/>
    <property type="match status" value="1"/>
</dbReference>
<feature type="transmembrane region" description="Helical" evidence="1">
    <location>
        <begin position="12"/>
        <end position="33"/>
    </location>
</feature>
<dbReference type="AlphaFoldDB" id="A0AAE3KYX7"/>
<dbReference type="PANTHER" id="PTHR40078:SF1">
    <property type="entry name" value="INTEGRAL MEMBRANE PROTEIN"/>
    <property type="match status" value="1"/>
</dbReference>
<dbReference type="Proteomes" id="UP001205748">
    <property type="component" value="Unassembled WGS sequence"/>
</dbReference>
<dbReference type="Pfam" id="PF19700">
    <property type="entry name" value="DUF6198"/>
    <property type="match status" value="1"/>
</dbReference>
<evidence type="ECO:0000256" key="1">
    <source>
        <dbReference type="SAM" id="Phobius"/>
    </source>
</evidence>
<keyword evidence="1" id="KW-0812">Transmembrane</keyword>
<protein>
    <submittedName>
        <fullName evidence="2">Membrane protein</fullName>
    </submittedName>
</protein>
<keyword evidence="1" id="KW-1133">Transmembrane helix</keyword>
<keyword evidence="3" id="KW-1185">Reference proteome</keyword>
<dbReference type="InterPro" id="IPR038750">
    <property type="entry name" value="YczE/YyaS-like"/>
</dbReference>
<accession>A0AAE3KYX7</accession>
<evidence type="ECO:0000313" key="2">
    <source>
        <dbReference type="EMBL" id="MCR1898380.1"/>
    </source>
</evidence>
<evidence type="ECO:0000313" key="3">
    <source>
        <dbReference type="Proteomes" id="UP001205748"/>
    </source>
</evidence>
<feature type="transmembrane region" description="Helical" evidence="1">
    <location>
        <begin position="53"/>
        <end position="73"/>
    </location>
</feature>
<name>A0AAE3KYX7_9FIRM</name>
<dbReference type="EMBL" id="JANKAS010000003">
    <property type="protein sequence ID" value="MCR1898380.1"/>
    <property type="molecule type" value="Genomic_DNA"/>
</dbReference>
<organism evidence="2 3">
    <name type="scientific">Irregularibacter muris</name>
    <dbReference type="NCBI Taxonomy" id="1796619"/>
    <lineage>
        <taxon>Bacteria</taxon>
        <taxon>Bacillati</taxon>
        <taxon>Bacillota</taxon>
        <taxon>Clostridia</taxon>
        <taxon>Eubacteriales</taxon>
        <taxon>Eubacteriaceae</taxon>
        <taxon>Irregularibacter</taxon>
    </lineage>
</organism>
<proteinExistence type="predicted"/>
<gene>
    <name evidence="2" type="ORF">NSA47_05175</name>
</gene>
<keyword evidence="1" id="KW-0472">Membrane</keyword>